<sequence length="162" mass="16967">MPPCRKSSDASVPAIFSGSATVGDFASCLEYLPAGALIWGVLSLPSIREFSRSVGSIGGGVSCGCGFKNGSWVLVMALVEDKTPKSADPLGPTSRGLDTLKTLLLENNSTTCLTSRTLLTNFGIEMSCKLFVYLCSRAEGETYWAIDVLGEGDGMVGELGGR</sequence>
<evidence type="ECO:0000313" key="2">
    <source>
        <dbReference type="Proteomes" id="UP000197138"/>
    </source>
</evidence>
<comment type="caution">
    <text evidence="1">The sequence shown here is derived from an EMBL/GenBank/DDBJ whole genome shotgun (WGS) entry which is preliminary data.</text>
</comment>
<name>A0A218VZR1_PUNGR</name>
<proteinExistence type="predicted"/>
<dbReference type="Proteomes" id="UP000197138">
    <property type="component" value="Unassembled WGS sequence"/>
</dbReference>
<protein>
    <submittedName>
        <fullName evidence="1">Uncharacterized protein</fullName>
    </submittedName>
</protein>
<reference evidence="2" key="1">
    <citation type="journal article" date="2017" name="Plant J.">
        <title>The pomegranate (Punica granatum L.) genome and the genomics of punicalagin biosynthesis.</title>
        <authorList>
            <person name="Qin G."/>
            <person name="Xu C."/>
            <person name="Ming R."/>
            <person name="Tang H."/>
            <person name="Guyot R."/>
            <person name="Kramer E.M."/>
            <person name="Hu Y."/>
            <person name="Yi X."/>
            <person name="Qi Y."/>
            <person name="Xu X."/>
            <person name="Gao Z."/>
            <person name="Pan H."/>
            <person name="Jian J."/>
            <person name="Tian Y."/>
            <person name="Yue Z."/>
            <person name="Xu Y."/>
        </authorList>
    </citation>
    <scope>NUCLEOTIDE SEQUENCE [LARGE SCALE GENOMIC DNA]</scope>
    <source>
        <strain evidence="2">cv. Dabenzi</strain>
    </source>
</reference>
<accession>A0A218VZR1</accession>
<gene>
    <name evidence="1" type="ORF">CDL15_Pgr023800</name>
</gene>
<dbReference type="AlphaFoldDB" id="A0A218VZR1"/>
<dbReference type="EMBL" id="MTKT01005609">
    <property type="protein sequence ID" value="OWM65530.1"/>
    <property type="molecule type" value="Genomic_DNA"/>
</dbReference>
<organism evidence="1 2">
    <name type="scientific">Punica granatum</name>
    <name type="common">Pomegranate</name>
    <dbReference type="NCBI Taxonomy" id="22663"/>
    <lineage>
        <taxon>Eukaryota</taxon>
        <taxon>Viridiplantae</taxon>
        <taxon>Streptophyta</taxon>
        <taxon>Embryophyta</taxon>
        <taxon>Tracheophyta</taxon>
        <taxon>Spermatophyta</taxon>
        <taxon>Magnoliopsida</taxon>
        <taxon>eudicotyledons</taxon>
        <taxon>Gunneridae</taxon>
        <taxon>Pentapetalae</taxon>
        <taxon>rosids</taxon>
        <taxon>malvids</taxon>
        <taxon>Myrtales</taxon>
        <taxon>Lythraceae</taxon>
        <taxon>Punica</taxon>
    </lineage>
</organism>
<evidence type="ECO:0000313" key="1">
    <source>
        <dbReference type="EMBL" id="OWM65530.1"/>
    </source>
</evidence>